<evidence type="ECO:0000313" key="3">
    <source>
        <dbReference type="Proteomes" id="UP000051442"/>
    </source>
</evidence>
<dbReference type="Proteomes" id="UP000051442">
    <property type="component" value="Unassembled WGS sequence"/>
</dbReference>
<sequence>MASVSKRAKLVADVFPIRFIPDTSILWPGYITNHYIGYKGEIMKNSANTSSLSTQSIAKTAVVAALYIAITIILAPISFGVVQIRIAEMFNYLALYNKRYIWGVTLGVFLANFTSPTWTLDVPIGTLSTLLVLILVRWVTKRIPDMRVKFLVTDIIVSLSMFTIAAELHWISNLPFFWSWLTIGLGELLSMSIGGVLIYALGKRIKF</sequence>
<accession>A0A0R2FJY2</accession>
<dbReference type="InterPro" id="IPR010387">
    <property type="entry name" value="QueT"/>
</dbReference>
<organism evidence="2 3">
    <name type="scientific">Secundilactobacillus similis DSM 23365 = JCM 2765</name>
    <dbReference type="NCBI Taxonomy" id="1423804"/>
    <lineage>
        <taxon>Bacteria</taxon>
        <taxon>Bacillati</taxon>
        <taxon>Bacillota</taxon>
        <taxon>Bacilli</taxon>
        <taxon>Lactobacillales</taxon>
        <taxon>Lactobacillaceae</taxon>
        <taxon>Secundilactobacillus</taxon>
    </lineage>
</organism>
<dbReference type="Pfam" id="PF06177">
    <property type="entry name" value="QueT"/>
    <property type="match status" value="1"/>
</dbReference>
<name>A0A0R2FJY2_9LACO</name>
<feature type="transmembrane region" description="Helical" evidence="1">
    <location>
        <begin position="177"/>
        <end position="201"/>
    </location>
</feature>
<keyword evidence="1" id="KW-0472">Membrane</keyword>
<feature type="transmembrane region" description="Helical" evidence="1">
    <location>
        <begin position="61"/>
        <end position="87"/>
    </location>
</feature>
<dbReference type="AlphaFoldDB" id="A0A0R2FJY2"/>
<gene>
    <name evidence="2" type="ORF">FD14_GL000317</name>
</gene>
<keyword evidence="1" id="KW-0812">Transmembrane</keyword>
<protein>
    <recommendedName>
        <fullName evidence="4">QueT transporter family protein</fullName>
    </recommendedName>
</protein>
<keyword evidence="1" id="KW-1133">Transmembrane helix</keyword>
<dbReference type="PANTHER" id="PTHR40044:SF1">
    <property type="entry name" value="INTEGRAL MEMBRANE PROTEIN"/>
    <property type="match status" value="1"/>
</dbReference>
<dbReference type="PATRIC" id="fig|1423804.4.peg.343"/>
<evidence type="ECO:0008006" key="4">
    <source>
        <dbReference type="Google" id="ProtNLM"/>
    </source>
</evidence>
<feature type="transmembrane region" description="Helical" evidence="1">
    <location>
        <begin position="122"/>
        <end position="139"/>
    </location>
</feature>
<comment type="caution">
    <text evidence="2">The sequence shown here is derived from an EMBL/GenBank/DDBJ whole genome shotgun (WGS) entry which is preliminary data.</text>
</comment>
<feature type="transmembrane region" description="Helical" evidence="1">
    <location>
        <begin position="151"/>
        <end position="171"/>
    </location>
</feature>
<proteinExistence type="predicted"/>
<evidence type="ECO:0000313" key="2">
    <source>
        <dbReference type="EMBL" id="KRN25431.1"/>
    </source>
</evidence>
<reference evidence="2 3" key="1">
    <citation type="journal article" date="2015" name="Genome Announc.">
        <title>Expanding the biotechnology potential of lactobacilli through comparative genomics of 213 strains and associated genera.</title>
        <authorList>
            <person name="Sun Z."/>
            <person name="Harris H.M."/>
            <person name="McCann A."/>
            <person name="Guo C."/>
            <person name="Argimon S."/>
            <person name="Zhang W."/>
            <person name="Yang X."/>
            <person name="Jeffery I.B."/>
            <person name="Cooney J.C."/>
            <person name="Kagawa T.F."/>
            <person name="Liu W."/>
            <person name="Song Y."/>
            <person name="Salvetti E."/>
            <person name="Wrobel A."/>
            <person name="Rasinkangas P."/>
            <person name="Parkhill J."/>
            <person name="Rea M.C."/>
            <person name="O'Sullivan O."/>
            <person name="Ritari J."/>
            <person name="Douillard F.P."/>
            <person name="Paul Ross R."/>
            <person name="Yang R."/>
            <person name="Briner A.E."/>
            <person name="Felis G.E."/>
            <person name="de Vos W.M."/>
            <person name="Barrangou R."/>
            <person name="Klaenhammer T.R."/>
            <person name="Caufield P.W."/>
            <person name="Cui Y."/>
            <person name="Zhang H."/>
            <person name="O'Toole P.W."/>
        </authorList>
    </citation>
    <scope>NUCLEOTIDE SEQUENCE [LARGE SCALE GENOMIC DNA]</scope>
    <source>
        <strain evidence="2 3">DSM 23365</strain>
    </source>
</reference>
<dbReference type="PANTHER" id="PTHR40044">
    <property type="entry name" value="INTEGRAL MEMBRANE PROTEIN-RELATED"/>
    <property type="match status" value="1"/>
</dbReference>
<evidence type="ECO:0000256" key="1">
    <source>
        <dbReference type="SAM" id="Phobius"/>
    </source>
</evidence>
<dbReference type="EMBL" id="AYZM01000068">
    <property type="protein sequence ID" value="KRN25431.1"/>
    <property type="molecule type" value="Genomic_DNA"/>
</dbReference>
<keyword evidence="3" id="KW-1185">Reference proteome</keyword>
<dbReference type="STRING" id="1423804.FD14_GL000317"/>